<dbReference type="NCBIfam" id="TIGR01549">
    <property type="entry name" value="HAD-SF-IA-v1"/>
    <property type="match status" value="1"/>
</dbReference>
<dbReference type="PANTHER" id="PTHR18901">
    <property type="entry name" value="2-DEOXYGLUCOSE-6-PHOSPHATE PHOSPHATASE 2"/>
    <property type="match status" value="1"/>
</dbReference>
<gene>
    <name evidence="1" type="ORF">IAB44_09150</name>
</gene>
<evidence type="ECO:0000313" key="1">
    <source>
        <dbReference type="EMBL" id="HIS31694.1"/>
    </source>
</evidence>
<dbReference type="NCBIfam" id="TIGR01509">
    <property type="entry name" value="HAD-SF-IA-v3"/>
    <property type="match status" value="1"/>
</dbReference>
<organism evidence="1 2">
    <name type="scientific">Candidatus Limivivens intestinipullorum</name>
    <dbReference type="NCBI Taxonomy" id="2840858"/>
    <lineage>
        <taxon>Bacteria</taxon>
        <taxon>Bacillati</taxon>
        <taxon>Bacillota</taxon>
        <taxon>Clostridia</taxon>
        <taxon>Lachnospirales</taxon>
        <taxon>Lachnospiraceae</taxon>
        <taxon>Lachnospiraceae incertae sedis</taxon>
        <taxon>Candidatus Limivivens</taxon>
    </lineage>
</organism>
<comment type="caution">
    <text evidence="1">The sequence shown here is derived from an EMBL/GenBank/DDBJ whole genome shotgun (WGS) entry which is preliminary data.</text>
</comment>
<protein>
    <submittedName>
        <fullName evidence="1">HAD-IA family hydrolase</fullName>
    </submittedName>
</protein>
<dbReference type="Pfam" id="PF00702">
    <property type="entry name" value="Hydrolase"/>
    <property type="match status" value="1"/>
</dbReference>
<accession>A0A9D1ETR8</accession>
<reference evidence="1" key="1">
    <citation type="submission" date="2020-10" db="EMBL/GenBank/DDBJ databases">
        <authorList>
            <person name="Gilroy R."/>
        </authorList>
    </citation>
    <scope>NUCLEOTIDE SEQUENCE</scope>
    <source>
        <strain evidence="1">CHK190-19873</strain>
    </source>
</reference>
<dbReference type="Gene3D" id="3.40.50.1000">
    <property type="entry name" value="HAD superfamily/HAD-like"/>
    <property type="match status" value="1"/>
</dbReference>
<dbReference type="EMBL" id="DVIQ01000052">
    <property type="protein sequence ID" value="HIS31694.1"/>
    <property type="molecule type" value="Genomic_DNA"/>
</dbReference>
<keyword evidence="1" id="KW-0378">Hydrolase</keyword>
<dbReference type="InterPro" id="IPR023198">
    <property type="entry name" value="PGP-like_dom2"/>
</dbReference>
<evidence type="ECO:0000313" key="2">
    <source>
        <dbReference type="Proteomes" id="UP000823935"/>
    </source>
</evidence>
<dbReference type="InterPro" id="IPR036412">
    <property type="entry name" value="HAD-like_sf"/>
</dbReference>
<dbReference type="InterPro" id="IPR006439">
    <property type="entry name" value="HAD-SF_hydro_IA"/>
</dbReference>
<dbReference type="SUPFAM" id="SSF56784">
    <property type="entry name" value="HAD-like"/>
    <property type="match status" value="1"/>
</dbReference>
<dbReference type="PANTHER" id="PTHR18901:SF38">
    <property type="entry name" value="PSEUDOURIDINE-5'-PHOSPHATASE"/>
    <property type="match status" value="1"/>
</dbReference>
<dbReference type="InterPro" id="IPR023214">
    <property type="entry name" value="HAD_sf"/>
</dbReference>
<dbReference type="SFLD" id="SFLDS00003">
    <property type="entry name" value="Haloacid_Dehalogenase"/>
    <property type="match status" value="1"/>
</dbReference>
<dbReference type="PRINTS" id="PR00413">
    <property type="entry name" value="HADHALOGNASE"/>
</dbReference>
<reference evidence="1" key="2">
    <citation type="journal article" date="2021" name="PeerJ">
        <title>Extensive microbial diversity within the chicken gut microbiome revealed by metagenomics and culture.</title>
        <authorList>
            <person name="Gilroy R."/>
            <person name="Ravi A."/>
            <person name="Getino M."/>
            <person name="Pursley I."/>
            <person name="Horton D.L."/>
            <person name="Alikhan N.F."/>
            <person name="Baker D."/>
            <person name="Gharbi K."/>
            <person name="Hall N."/>
            <person name="Watson M."/>
            <person name="Adriaenssens E.M."/>
            <person name="Foster-Nyarko E."/>
            <person name="Jarju S."/>
            <person name="Secka A."/>
            <person name="Antonio M."/>
            <person name="Oren A."/>
            <person name="Chaudhuri R.R."/>
            <person name="La Ragione R."/>
            <person name="Hildebrand F."/>
            <person name="Pallen M.J."/>
        </authorList>
    </citation>
    <scope>NUCLEOTIDE SEQUENCE</scope>
    <source>
        <strain evidence="1">CHK190-19873</strain>
    </source>
</reference>
<dbReference type="SFLD" id="SFLDG01135">
    <property type="entry name" value="C1.5.6:_HAD__Beta-PGM__Phospha"/>
    <property type="match status" value="1"/>
</dbReference>
<dbReference type="AlphaFoldDB" id="A0A9D1ETR8"/>
<proteinExistence type="predicted"/>
<dbReference type="GO" id="GO:0016787">
    <property type="term" value="F:hydrolase activity"/>
    <property type="evidence" value="ECO:0007669"/>
    <property type="project" value="UniProtKB-KW"/>
</dbReference>
<dbReference type="SFLD" id="SFLDG01129">
    <property type="entry name" value="C1.5:_HAD__Beta-PGM__Phosphata"/>
    <property type="match status" value="1"/>
</dbReference>
<dbReference type="Gene3D" id="1.10.150.240">
    <property type="entry name" value="Putative phosphatase, domain 2"/>
    <property type="match status" value="1"/>
</dbReference>
<name>A0A9D1ETR8_9FIRM</name>
<dbReference type="Proteomes" id="UP000823935">
    <property type="component" value="Unassembled WGS sequence"/>
</dbReference>
<sequence>MDTVQKKRPLAAVIFDMDGLMFDTERIVKRSWDEAAPLLGMEPLGHHIYHTLGMNLARRRQYFKEACGPDFPFEEFTECYRGISREILRREGLPVKPGLYELLDCLKEKKIPMAVATSSSARHAGENLREAGVEQYFSCMITGDQVKRSKPDPEIYLLACRKLGVPPEEAMALEDSANGLRAALDAGVMAVMVPDLLTDLPELEPYLTAKLPSLTAVRDYIKKMWP</sequence>